<reference evidence="2" key="1">
    <citation type="submission" date="2022-11" db="UniProtKB">
        <authorList>
            <consortium name="WormBaseParasite"/>
        </authorList>
    </citation>
    <scope>IDENTIFICATION</scope>
</reference>
<dbReference type="Proteomes" id="UP000887569">
    <property type="component" value="Unplaced"/>
</dbReference>
<dbReference type="WBParaSite" id="PgR122_g013_t01">
    <property type="protein sequence ID" value="PgR122_g013_t01"/>
    <property type="gene ID" value="PgR122_g013"/>
</dbReference>
<accession>A0A915CCK9</accession>
<protein>
    <submittedName>
        <fullName evidence="2">Uncharacterized protein</fullName>
    </submittedName>
</protein>
<evidence type="ECO:0000313" key="2">
    <source>
        <dbReference type="WBParaSite" id="PgR122_g013_t01"/>
    </source>
</evidence>
<name>A0A915CCK9_PARUN</name>
<sequence>TSDIQKNIDFKLIHSRGSEQRTFEECHMPRKSEGKNPQRTNLREAAVEKQLSSQLYISNPKSTIPYCPGHGWNDYAPTSSILIHIFNHIEAYIFFQQSSHQRAIATLPSKY</sequence>
<organism evidence="1 2">
    <name type="scientific">Parascaris univalens</name>
    <name type="common">Nematode worm</name>
    <dbReference type="NCBI Taxonomy" id="6257"/>
    <lineage>
        <taxon>Eukaryota</taxon>
        <taxon>Metazoa</taxon>
        <taxon>Ecdysozoa</taxon>
        <taxon>Nematoda</taxon>
        <taxon>Chromadorea</taxon>
        <taxon>Rhabditida</taxon>
        <taxon>Spirurina</taxon>
        <taxon>Ascaridomorpha</taxon>
        <taxon>Ascaridoidea</taxon>
        <taxon>Ascarididae</taxon>
        <taxon>Parascaris</taxon>
    </lineage>
</organism>
<proteinExistence type="predicted"/>
<keyword evidence="1" id="KW-1185">Reference proteome</keyword>
<dbReference type="AlphaFoldDB" id="A0A915CCK9"/>
<evidence type="ECO:0000313" key="1">
    <source>
        <dbReference type="Proteomes" id="UP000887569"/>
    </source>
</evidence>